<proteinExistence type="predicted"/>
<feature type="region of interest" description="Disordered" evidence="1">
    <location>
        <begin position="17"/>
        <end position="55"/>
    </location>
</feature>
<dbReference type="EMBL" id="PVWQ01000001">
    <property type="protein sequence ID" value="RDW92780.1"/>
    <property type="molecule type" value="Genomic_DNA"/>
</dbReference>
<organism evidence="2 3">
    <name type="scientific">Aspergillus mulundensis</name>
    <dbReference type="NCBI Taxonomy" id="1810919"/>
    <lineage>
        <taxon>Eukaryota</taxon>
        <taxon>Fungi</taxon>
        <taxon>Dikarya</taxon>
        <taxon>Ascomycota</taxon>
        <taxon>Pezizomycotina</taxon>
        <taxon>Eurotiomycetes</taxon>
        <taxon>Eurotiomycetidae</taxon>
        <taxon>Eurotiales</taxon>
        <taxon>Aspergillaceae</taxon>
        <taxon>Aspergillus</taxon>
        <taxon>Aspergillus subgen. Nidulantes</taxon>
    </lineage>
</organism>
<dbReference type="RefSeq" id="XP_026607963.1">
    <property type="nucleotide sequence ID" value="XM_026742118.1"/>
</dbReference>
<evidence type="ECO:0000313" key="3">
    <source>
        <dbReference type="Proteomes" id="UP000256690"/>
    </source>
</evidence>
<dbReference type="GeneID" id="38110472"/>
<dbReference type="Proteomes" id="UP000256690">
    <property type="component" value="Unassembled WGS sequence"/>
</dbReference>
<evidence type="ECO:0000313" key="2">
    <source>
        <dbReference type="EMBL" id="RDW92780.1"/>
    </source>
</evidence>
<sequence>MATVGPVLSRSVSIIPLPRAHRNDNDRGFSTRTEPQPRQADAGATEAVEPPDKGRTLWSDILSFLRGRYGVRGLAGHVKPLKPAKPTKNGDVALVGTDTSPASTQPAPSDSQADQTLEGQEVELEAGDDDGRMSSEAIRGSNDGPATLNEIWEMSSHVGRMRISSDVERLVDHFGPVELTEDQYAEVDRVVAEIPRYSRWSRGRWKARLTMSFRTRSQS</sequence>
<accession>A0A3D8T2L9</accession>
<gene>
    <name evidence="2" type="ORF">DSM5745_00102</name>
</gene>
<evidence type="ECO:0000256" key="1">
    <source>
        <dbReference type="SAM" id="MobiDB-lite"/>
    </source>
</evidence>
<comment type="caution">
    <text evidence="2">The sequence shown here is derived from an EMBL/GenBank/DDBJ whole genome shotgun (WGS) entry which is preliminary data.</text>
</comment>
<feature type="compositionally biased region" description="Polar residues" evidence="1">
    <location>
        <begin position="97"/>
        <end position="118"/>
    </location>
</feature>
<name>A0A3D8T2L9_9EURO</name>
<protein>
    <submittedName>
        <fullName evidence="2">Uncharacterized protein</fullName>
    </submittedName>
</protein>
<reference evidence="2 3" key="1">
    <citation type="journal article" date="2018" name="IMA Fungus">
        <title>IMA Genome-F 9: Draft genome sequence of Annulohypoxylon stygium, Aspergillus mulundensis, Berkeleyomyces basicola (syn. Thielaviopsis basicola), Ceratocystis smalleyi, two Cercospora beticola strains, Coleophoma cylindrospora, Fusarium fracticaudum, Phialophora cf. hyalina, and Morchella septimelata.</title>
        <authorList>
            <person name="Wingfield B.D."/>
            <person name="Bills G.F."/>
            <person name="Dong Y."/>
            <person name="Huang W."/>
            <person name="Nel W.J."/>
            <person name="Swalarsk-Parry B.S."/>
            <person name="Vaghefi N."/>
            <person name="Wilken P.M."/>
            <person name="An Z."/>
            <person name="de Beer Z.W."/>
            <person name="De Vos L."/>
            <person name="Chen L."/>
            <person name="Duong T.A."/>
            <person name="Gao Y."/>
            <person name="Hammerbacher A."/>
            <person name="Kikkert J.R."/>
            <person name="Li Y."/>
            <person name="Li H."/>
            <person name="Li K."/>
            <person name="Li Q."/>
            <person name="Liu X."/>
            <person name="Ma X."/>
            <person name="Naidoo K."/>
            <person name="Pethybridge S.J."/>
            <person name="Sun J."/>
            <person name="Steenkamp E.T."/>
            <person name="van der Nest M.A."/>
            <person name="van Wyk S."/>
            <person name="Wingfield M.J."/>
            <person name="Xiong C."/>
            <person name="Yue Q."/>
            <person name="Zhang X."/>
        </authorList>
    </citation>
    <scope>NUCLEOTIDE SEQUENCE [LARGE SCALE GENOMIC DNA]</scope>
    <source>
        <strain evidence="2 3">DSM 5745</strain>
    </source>
</reference>
<keyword evidence="3" id="KW-1185">Reference proteome</keyword>
<feature type="region of interest" description="Disordered" evidence="1">
    <location>
        <begin position="77"/>
        <end position="145"/>
    </location>
</feature>
<dbReference type="AlphaFoldDB" id="A0A3D8T2L9"/>